<reference evidence="2" key="1">
    <citation type="submission" date="2021-06" db="EMBL/GenBank/DDBJ databases">
        <authorList>
            <person name="Hodson N. C."/>
            <person name="Mongue J. A."/>
            <person name="Jaron S. K."/>
        </authorList>
    </citation>
    <scope>NUCLEOTIDE SEQUENCE</scope>
</reference>
<dbReference type="OrthoDB" id="10255522at2759"/>
<protein>
    <submittedName>
        <fullName evidence="2">Uncharacterized protein</fullName>
    </submittedName>
</protein>
<keyword evidence="1" id="KW-0175">Coiled coil</keyword>
<comment type="caution">
    <text evidence="2">The sequence shown here is derived from an EMBL/GenBank/DDBJ whole genome shotgun (WGS) entry which is preliminary data.</text>
</comment>
<feature type="coiled-coil region" evidence="1">
    <location>
        <begin position="78"/>
        <end position="161"/>
    </location>
</feature>
<dbReference type="Proteomes" id="UP000708208">
    <property type="component" value="Unassembled WGS sequence"/>
</dbReference>
<dbReference type="AlphaFoldDB" id="A0A8J2PNS6"/>
<keyword evidence="3" id="KW-1185">Reference proteome</keyword>
<dbReference type="EMBL" id="CAJVCH010514774">
    <property type="protein sequence ID" value="CAG7821560.1"/>
    <property type="molecule type" value="Genomic_DNA"/>
</dbReference>
<organism evidence="2 3">
    <name type="scientific">Allacma fusca</name>
    <dbReference type="NCBI Taxonomy" id="39272"/>
    <lineage>
        <taxon>Eukaryota</taxon>
        <taxon>Metazoa</taxon>
        <taxon>Ecdysozoa</taxon>
        <taxon>Arthropoda</taxon>
        <taxon>Hexapoda</taxon>
        <taxon>Collembola</taxon>
        <taxon>Symphypleona</taxon>
        <taxon>Sminthuridae</taxon>
        <taxon>Allacma</taxon>
    </lineage>
</organism>
<feature type="non-terminal residue" evidence="2">
    <location>
        <position position="172"/>
    </location>
</feature>
<evidence type="ECO:0000313" key="2">
    <source>
        <dbReference type="EMBL" id="CAG7821560.1"/>
    </source>
</evidence>
<sequence>NEQYAHLRSEKDDRILELEKLKYEHSQIISSHVTLQERLIATEEEISSTKQSLQAAVDLVEMMKSKEENSLASVKEVFLQKEAEKQNVLEECEKLRQSKLALEKELSKHFEELQSIKVKMGEANLEFQDGLKEQVSKVQELEKIRRELVVENNHLNEERTNSITNIGKIQEQ</sequence>
<name>A0A8J2PNS6_9HEXA</name>
<evidence type="ECO:0000256" key="1">
    <source>
        <dbReference type="SAM" id="Coils"/>
    </source>
</evidence>
<proteinExistence type="predicted"/>
<evidence type="ECO:0000313" key="3">
    <source>
        <dbReference type="Proteomes" id="UP000708208"/>
    </source>
</evidence>
<gene>
    <name evidence="2" type="ORF">AFUS01_LOCUS31891</name>
</gene>
<accession>A0A8J2PNS6</accession>
<feature type="non-terminal residue" evidence="2">
    <location>
        <position position="1"/>
    </location>
</feature>